<evidence type="ECO:0000313" key="3">
    <source>
        <dbReference type="Proteomes" id="UP000470875"/>
    </source>
</evidence>
<organism evidence="2 3">
    <name type="scientific">Scrofimicrobium canadense</name>
    <dbReference type="NCBI Taxonomy" id="2652290"/>
    <lineage>
        <taxon>Bacteria</taxon>
        <taxon>Bacillati</taxon>
        <taxon>Actinomycetota</taxon>
        <taxon>Actinomycetes</taxon>
        <taxon>Actinomycetales</taxon>
        <taxon>Actinomycetaceae</taxon>
        <taxon>Scrofimicrobium</taxon>
    </lineage>
</organism>
<dbReference type="AlphaFoldDB" id="A0A6N7VNN2"/>
<proteinExistence type="predicted"/>
<dbReference type="EMBL" id="VULO01000001">
    <property type="protein sequence ID" value="MSS83297.1"/>
    <property type="molecule type" value="Genomic_DNA"/>
</dbReference>
<keyword evidence="3" id="KW-1185">Reference proteome</keyword>
<gene>
    <name evidence="2" type="ORF">FYJ24_00650</name>
</gene>
<dbReference type="PANTHER" id="PTHR33164:SF101">
    <property type="entry name" value="TRANSCRIPTIONAL REPRESSOR MPRA"/>
    <property type="match status" value="1"/>
</dbReference>
<dbReference type="InterPro" id="IPR036390">
    <property type="entry name" value="WH_DNA-bd_sf"/>
</dbReference>
<feature type="domain" description="HTH marR-type" evidence="1">
    <location>
        <begin position="7"/>
        <end position="142"/>
    </location>
</feature>
<dbReference type="Pfam" id="PF12802">
    <property type="entry name" value="MarR_2"/>
    <property type="match status" value="1"/>
</dbReference>
<dbReference type="RefSeq" id="WP_154542619.1">
    <property type="nucleotide sequence ID" value="NZ_VULO01000001.1"/>
</dbReference>
<dbReference type="GO" id="GO:0006950">
    <property type="term" value="P:response to stress"/>
    <property type="evidence" value="ECO:0007669"/>
    <property type="project" value="TreeGrafter"/>
</dbReference>
<reference evidence="2 3" key="1">
    <citation type="submission" date="2019-08" db="EMBL/GenBank/DDBJ databases">
        <title>In-depth cultivation of the pig gut microbiome towards novel bacterial diversity and tailored functional studies.</title>
        <authorList>
            <person name="Wylensek D."/>
            <person name="Hitch T.C.A."/>
            <person name="Clavel T."/>
        </authorList>
    </citation>
    <scope>NUCLEOTIDE SEQUENCE [LARGE SCALE GENOMIC DNA]</scope>
    <source>
        <strain evidence="2 3">WB03_NA08</strain>
    </source>
</reference>
<dbReference type="PANTHER" id="PTHR33164">
    <property type="entry name" value="TRANSCRIPTIONAL REGULATOR, MARR FAMILY"/>
    <property type="match status" value="1"/>
</dbReference>
<accession>A0A6N7VNN2</accession>
<dbReference type="SMART" id="SM00347">
    <property type="entry name" value="HTH_MARR"/>
    <property type="match status" value="1"/>
</dbReference>
<dbReference type="Gene3D" id="1.10.10.10">
    <property type="entry name" value="Winged helix-like DNA-binding domain superfamily/Winged helix DNA-binding domain"/>
    <property type="match status" value="1"/>
</dbReference>
<evidence type="ECO:0000259" key="1">
    <source>
        <dbReference type="PROSITE" id="PS50995"/>
    </source>
</evidence>
<dbReference type="Proteomes" id="UP000470875">
    <property type="component" value="Unassembled WGS sequence"/>
</dbReference>
<dbReference type="SUPFAM" id="SSF46785">
    <property type="entry name" value="Winged helix' DNA-binding domain"/>
    <property type="match status" value="1"/>
</dbReference>
<dbReference type="InterPro" id="IPR039422">
    <property type="entry name" value="MarR/SlyA-like"/>
</dbReference>
<comment type="caution">
    <text evidence="2">The sequence shown here is derived from an EMBL/GenBank/DDBJ whole genome shotgun (WGS) entry which is preliminary data.</text>
</comment>
<evidence type="ECO:0000313" key="2">
    <source>
        <dbReference type="EMBL" id="MSS83297.1"/>
    </source>
</evidence>
<sequence>MDLVDPTAFLFGELFVLNQHLGKLADEILEPAGITGRQWLLLVVLMRGFEEPPTLSEAAHVYGTSRQNIKQLADQLQRRGYLEVSHDPDDKRALRLHLTEKVNDFDKPEMVEARKTLFHEAFSPLSNEELRELRRLVTILITAKAGRSPR</sequence>
<dbReference type="PROSITE" id="PS50995">
    <property type="entry name" value="HTH_MARR_2"/>
    <property type="match status" value="1"/>
</dbReference>
<protein>
    <submittedName>
        <fullName evidence="2">MarR family transcriptional regulator</fullName>
    </submittedName>
</protein>
<dbReference type="InterPro" id="IPR036388">
    <property type="entry name" value="WH-like_DNA-bd_sf"/>
</dbReference>
<name>A0A6N7VNN2_9ACTO</name>
<dbReference type="GO" id="GO:0003700">
    <property type="term" value="F:DNA-binding transcription factor activity"/>
    <property type="evidence" value="ECO:0007669"/>
    <property type="project" value="InterPro"/>
</dbReference>
<dbReference type="PRINTS" id="PR00598">
    <property type="entry name" value="HTHMARR"/>
</dbReference>
<dbReference type="InterPro" id="IPR000835">
    <property type="entry name" value="HTH_MarR-typ"/>
</dbReference>